<feature type="compositionally biased region" description="Basic residues" evidence="1">
    <location>
        <begin position="61"/>
        <end position="71"/>
    </location>
</feature>
<dbReference type="EMBL" id="BAABDE010000029">
    <property type="protein sequence ID" value="GAA3829799.1"/>
    <property type="molecule type" value="Genomic_DNA"/>
</dbReference>
<dbReference type="Proteomes" id="UP001501009">
    <property type="component" value="Unassembled WGS sequence"/>
</dbReference>
<feature type="region of interest" description="Disordered" evidence="1">
    <location>
        <begin position="52"/>
        <end position="71"/>
    </location>
</feature>
<accession>A0ABP7IYI0</accession>
<keyword evidence="3" id="KW-1185">Reference proteome</keyword>
<evidence type="ECO:0000256" key="1">
    <source>
        <dbReference type="SAM" id="MobiDB-lite"/>
    </source>
</evidence>
<organism evidence="2 3">
    <name type="scientific">Streptomyces coacervatus</name>
    <dbReference type="NCBI Taxonomy" id="647381"/>
    <lineage>
        <taxon>Bacteria</taxon>
        <taxon>Bacillati</taxon>
        <taxon>Actinomycetota</taxon>
        <taxon>Actinomycetes</taxon>
        <taxon>Kitasatosporales</taxon>
        <taxon>Streptomycetaceae</taxon>
        <taxon>Streptomyces</taxon>
    </lineage>
</organism>
<comment type="caution">
    <text evidence="2">The sequence shown here is derived from an EMBL/GenBank/DDBJ whole genome shotgun (WGS) entry which is preliminary data.</text>
</comment>
<protein>
    <submittedName>
        <fullName evidence="2">Uncharacterized protein</fullName>
    </submittedName>
</protein>
<sequence length="71" mass="7893">MSAGRGDRAAPPAAHGHWEVRFADAASAKGWESLCRQARENTYRAWLIMRQDPGPATETPRHHRLKGSLAE</sequence>
<reference evidence="3" key="1">
    <citation type="journal article" date="2019" name="Int. J. Syst. Evol. Microbiol.">
        <title>The Global Catalogue of Microorganisms (GCM) 10K type strain sequencing project: providing services to taxonomists for standard genome sequencing and annotation.</title>
        <authorList>
            <consortium name="The Broad Institute Genomics Platform"/>
            <consortium name="The Broad Institute Genome Sequencing Center for Infectious Disease"/>
            <person name="Wu L."/>
            <person name="Ma J."/>
        </authorList>
    </citation>
    <scope>NUCLEOTIDE SEQUENCE [LARGE SCALE GENOMIC DNA]</scope>
    <source>
        <strain evidence="3">JCM 17138</strain>
    </source>
</reference>
<proteinExistence type="predicted"/>
<evidence type="ECO:0000313" key="3">
    <source>
        <dbReference type="Proteomes" id="UP001501009"/>
    </source>
</evidence>
<evidence type="ECO:0000313" key="2">
    <source>
        <dbReference type="EMBL" id="GAA3829799.1"/>
    </source>
</evidence>
<gene>
    <name evidence="2" type="ORF">GCM10022403_073800</name>
</gene>
<name>A0ABP7IYI0_9ACTN</name>